<keyword evidence="3" id="KW-1185">Reference proteome</keyword>
<reference evidence="2" key="1">
    <citation type="submission" date="2023-06" db="EMBL/GenBank/DDBJ databases">
        <title>Genome-scale phylogeny and comparative genomics of the fungal order Sordariales.</title>
        <authorList>
            <consortium name="Lawrence Berkeley National Laboratory"/>
            <person name="Hensen N."/>
            <person name="Bonometti L."/>
            <person name="Westerberg I."/>
            <person name="Brannstrom I.O."/>
            <person name="Guillou S."/>
            <person name="Cros-Aarteil S."/>
            <person name="Calhoun S."/>
            <person name="Haridas S."/>
            <person name="Kuo A."/>
            <person name="Mondo S."/>
            <person name="Pangilinan J."/>
            <person name="Riley R."/>
            <person name="Labutti K."/>
            <person name="Andreopoulos B."/>
            <person name="Lipzen A."/>
            <person name="Chen C."/>
            <person name="Yanf M."/>
            <person name="Daum C."/>
            <person name="Ng V."/>
            <person name="Clum A."/>
            <person name="Steindorff A."/>
            <person name="Ohm R."/>
            <person name="Martin F."/>
            <person name="Silar P."/>
            <person name="Natvig D."/>
            <person name="Lalanne C."/>
            <person name="Gautier V."/>
            <person name="Ament-Velasquez S.L."/>
            <person name="Kruys A."/>
            <person name="Hutchinson M.I."/>
            <person name="Powell A.J."/>
            <person name="Barry K."/>
            <person name="Miller A.N."/>
            <person name="Grigoriev I.V."/>
            <person name="Debuchy R."/>
            <person name="Gladieux P."/>
            <person name="Thoren M.H."/>
            <person name="Johannesson H."/>
        </authorList>
    </citation>
    <scope>NUCLEOTIDE SEQUENCE</scope>
    <source>
        <strain evidence="2">PSN4</strain>
    </source>
</reference>
<name>A0AAJ0B3F4_9PEZI</name>
<dbReference type="Proteomes" id="UP001239445">
    <property type="component" value="Unassembled WGS sequence"/>
</dbReference>
<protein>
    <submittedName>
        <fullName evidence="2">Uncharacterized protein</fullName>
    </submittedName>
</protein>
<accession>A0AAJ0B3F4</accession>
<evidence type="ECO:0000313" key="3">
    <source>
        <dbReference type="Proteomes" id="UP001239445"/>
    </source>
</evidence>
<evidence type="ECO:0000313" key="2">
    <source>
        <dbReference type="EMBL" id="KAK1750857.1"/>
    </source>
</evidence>
<sequence>MDIGSSGSMLVFLNILSGSLLGFLSCGWMDGWLAFFCVIAEVCAGVCSFDGVGGCVSQTFRVQHDHLHWLNGRGWGWELRDGWGWCFYTRSGAGCGAVMAFCFCLV</sequence>
<comment type="caution">
    <text evidence="2">The sequence shown here is derived from an EMBL/GenBank/DDBJ whole genome shotgun (WGS) entry which is preliminary data.</text>
</comment>
<dbReference type="AlphaFoldDB" id="A0AAJ0B3F4"/>
<gene>
    <name evidence="2" type="ORF">QBC47DRAFT_88282</name>
</gene>
<dbReference type="EMBL" id="MU839844">
    <property type="protein sequence ID" value="KAK1750857.1"/>
    <property type="molecule type" value="Genomic_DNA"/>
</dbReference>
<keyword evidence="1" id="KW-0812">Transmembrane</keyword>
<feature type="transmembrane region" description="Helical" evidence="1">
    <location>
        <begin position="7"/>
        <end position="25"/>
    </location>
</feature>
<keyword evidence="1" id="KW-1133">Transmembrane helix</keyword>
<organism evidence="2 3">
    <name type="scientific">Echria macrotheca</name>
    <dbReference type="NCBI Taxonomy" id="438768"/>
    <lineage>
        <taxon>Eukaryota</taxon>
        <taxon>Fungi</taxon>
        <taxon>Dikarya</taxon>
        <taxon>Ascomycota</taxon>
        <taxon>Pezizomycotina</taxon>
        <taxon>Sordariomycetes</taxon>
        <taxon>Sordariomycetidae</taxon>
        <taxon>Sordariales</taxon>
        <taxon>Schizotheciaceae</taxon>
        <taxon>Echria</taxon>
    </lineage>
</organism>
<evidence type="ECO:0000256" key="1">
    <source>
        <dbReference type="SAM" id="Phobius"/>
    </source>
</evidence>
<keyword evidence="1" id="KW-0472">Membrane</keyword>
<proteinExistence type="predicted"/>